<dbReference type="PANTHER" id="PTHR15004">
    <property type="entry name" value="GLUTAMYL-TRNA(GLN) AMIDOTRANSFERASE SUBUNIT C, MITOCHONDRIAL"/>
    <property type="match status" value="1"/>
</dbReference>
<comment type="caution">
    <text evidence="2">The sequence shown here is derived from an EMBL/GenBank/DDBJ whole genome shotgun (WGS) entry which is preliminary data.</text>
</comment>
<keyword evidence="1" id="KW-0067">ATP-binding</keyword>
<keyword evidence="3" id="KW-1185">Reference proteome</keyword>
<dbReference type="PANTHER" id="PTHR15004:SF0">
    <property type="entry name" value="GLUTAMYL-TRNA(GLN) AMIDOTRANSFERASE SUBUNIT C, MITOCHONDRIAL"/>
    <property type="match status" value="1"/>
</dbReference>
<dbReference type="NCBIfam" id="TIGR00135">
    <property type="entry name" value="gatC"/>
    <property type="match status" value="1"/>
</dbReference>
<keyword evidence="1" id="KW-0547">Nucleotide-binding</keyword>
<dbReference type="Gene3D" id="1.10.20.60">
    <property type="entry name" value="Glu-tRNAGln amidotransferase C subunit, N-terminal domain"/>
    <property type="match status" value="1"/>
</dbReference>
<dbReference type="Proteomes" id="UP000256763">
    <property type="component" value="Unassembled WGS sequence"/>
</dbReference>
<dbReference type="InterPro" id="IPR003837">
    <property type="entry name" value="GatC"/>
</dbReference>
<protein>
    <recommendedName>
        <fullName evidence="1">Aspartyl/glutamyl-tRNA(Asn/Gln) amidotransferase subunit C</fullName>
        <shortName evidence="1">Asp/Glu-ADT subunit C</shortName>
        <ecNumber evidence="1">6.3.5.-</ecNumber>
    </recommendedName>
</protein>
<comment type="subunit">
    <text evidence="1">Heterotrimer of A, B and C subunits.</text>
</comment>
<dbReference type="InterPro" id="IPR036113">
    <property type="entry name" value="Asp/Glu-ADT_sf_sub_c"/>
</dbReference>
<gene>
    <name evidence="1" type="primary">gatC</name>
    <name evidence="2" type="ORF">CAL65_01195</name>
</gene>
<comment type="similarity">
    <text evidence="1">Belongs to the GatC family.</text>
</comment>
<keyword evidence="1" id="KW-0648">Protein biosynthesis</keyword>
<keyword evidence="2" id="KW-0808">Transferase</keyword>
<dbReference type="HAMAP" id="MF_00122">
    <property type="entry name" value="GatC"/>
    <property type="match status" value="1"/>
</dbReference>
<accession>A0A3E0X1F5</accession>
<evidence type="ECO:0000256" key="1">
    <source>
        <dbReference type="HAMAP-Rule" id="MF_00122"/>
    </source>
</evidence>
<comment type="catalytic activity">
    <reaction evidence="1">
        <text>L-glutamyl-tRNA(Gln) + L-glutamine + ATP + H2O = L-glutaminyl-tRNA(Gln) + L-glutamate + ADP + phosphate + H(+)</text>
        <dbReference type="Rhea" id="RHEA:17521"/>
        <dbReference type="Rhea" id="RHEA-COMP:9681"/>
        <dbReference type="Rhea" id="RHEA-COMP:9684"/>
        <dbReference type="ChEBI" id="CHEBI:15377"/>
        <dbReference type="ChEBI" id="CHEBI:15378"/>
        <dbReference type="ChEBI" id="CHEBI:29985"/>
        <dbReference type="ChEBI" id="CHEBI:30616"/>
        <dbReference type="ChEBI" id="CHEBI:43474"/>
        <dbReference type="ChEBI" id="CHEBI:58359"/>
        <dbReference type="ChEBI" id="CHEBI:78520"/>
        <dbReference type="ChEBI" id="CHEBI:78521"/>
        <dbReference type="ChEBI" id="CHEBI:456216"/>
    </reaction>
</comment>
<dbReference type="GO" id="GO:0050566">
    <property type="term" value="F:asparaginyl-tRNA synthase (glutamine-hydrolyzing) activity"/>
    <property type="evidence" value="ECO:0007669"/>
    <property type="project" value="RHEA"/>
</dbReference>
<comment type="function">
    <text evidence="1">Allows the formation of correctly charged Asn-tRNA(Asn) or Gln-tRNA(Gln) through the transamidation of misacylated Asp-tRNA(Asn) or Glu-tRNA(Gln) in organisms which lack either or both of asparaginyl-tRNA or glutaminyl-tRNA synthetases. The reaction takes place in the presence of glutamine and ATP through an activated phospho-Asp-tRNA(Asn) or phospho-Glu-tRNA(Gln).</text>
</comment>
<dbReference type="GO" id="GO:0070681">
    <property type="term" value="P:glutaminyl-tRNAGln biosynthesis via transamidation"/>
    <property type="evidence" value="ECO:0007669"/>
    <property type="project" value="TreeGrafter"/>
</dbReference>
<dbReference type="SUPFAM" id="SSF141000">
    <property type="entry name" value="Glu-tRNAGln amidotransferase C subunit"/>
    <property type="match status" value="1"/>
</dbReference>
<keyword evidence="1" id="KW-0436">Ligase</keyword>
<dbReference type="GO" id="GO:0016740">
    <property type="term" value="F:transferase activity"/>
    <property type="evidence" value="ECO:0007669"/>
    <property type="project" value="UniProtKB-KW"/>
</dbReference>
<reference evidence="3" key="1">
    <citation type="submission" date="2017-05" db="EMBL/GenBank/DDBJ databases">
        <authorList>
            <person name="Sharma S."/>
            <person name="Sidhu C."/>
            <person name="Pinnaka A.K."/>
        </authorList>
    </citation>
    <scope>NUCLEOTIDE SEQUENCE [LARGE SCALE GENOMIC DNA]</scope>
    <source>
        <strain evidence="3">AK93</strain>
    </source>
</reference>
<dbReference type="EMBL" id="NFZW01000001">
    <property type="protein sequence ID" value="RFA39441.1"/>
    <property type="molecule type" value="Genomic_DNA"/>
</dbReference>
<name>A0A3E0X1F5_9GAMM</name>
<sequence length="95" mass="10565">MSLSSADVQSIAHLARLSIEDQDIPEYARNLSDILNFVEQLGKVDTKGVDPMAHPLDMAQRLRVDEVSESDQRELFQSIAPATEAGLYLVPRVIE</sequence>
<dbReference type="Pfam" id="PF02686">
    <property type="entry name" value="GatC"/>
    <property type="match status" value="1"/>
</dbReference>
<organism evidence="2 3">
    <name type="scientific">Alkalilimnicola ehrlichii</name>
    <dbReference type="NCBI Taxonomy" id="351052"/>
    <lineage>
        <taxon>Bacteria</taxon>
        <taxon>Pseudomonadati</taxon>
        <taxon>Pseudomonadota</taxon>
        <taxon>Gammaproteobacteria</taxon>
        <taxon>Chromatiales</taxon>
        <taxon>Ectothiorhodospiraceae</taxon>
        <taxon>Alkalilimnicola</taxon>
    </lineage>
</organism>
<proteinExistence type="inferred from homology"/>
<dbReference type="GO" id="GO:0050567">
    <property type="term" value="F:glutaminyl-tRNA synthase (glutamine-hydrolyzing) activity"/>
    <property type="evidence" value="ECO:0007669"/>
    <property type="project" value="UniProtKB-UniRule"/>
</dbReference>
<dbReference type="GO" id="GO:0006412">
    <property type="term" value="P:translation"/>
    <property type="evidence" value="ECO:0007669"/>
    <property type="project" value="UniProtKB-UniRule"/>
</dbReference>
<dbReference type="GO" id="GO:0006450">
    <property type="term" value="P:regulation of translational fidelity"/>
    <property type="evidence" value="ECO:0007669"/>
    <property type="project" value="InterPro"/>
</dbReference>
<dbReference type="RefSeq" id="WP_116300605.1">
    <property type="nucleotide sequence ID" value="NZ_NFZV01000001.1"/>
</dbReference>
<dbReference type="EC" id="6.3.5.-" evidence="1"/>
<comment type="catalytic activity">
    <reaction evidence="1">
        <text>L-aspartyl-tRNA(Asn) + L-glutamine + ATP + H2O = L-asparaginyl-tRNA(Asn) + L-glutamate + ADP + phosphate + 2 H(+)</text>
        <dbReference type="Rhea" id="RHEA:14513"/>
        <dbReference type="Rhea" id="RHEA-COMP:9674"/>
        <dbReference type="Rhea" id="RHEA-COMP:9677"/>
        <dbReference type="ChEBI" id="CHEBI:15377"/>
        <dbReference type="ChEBI" id="CHEBI:15378"/>
        <dbReference type="ChEBI" id="CHEBI:29985"/>
        <dbReference type="ChEBI" id="CHEBI:30616"/>
        <dbReference type="ChEBI" id="CHEBI:43474"/>
        <dbReference type="ChEBI" id="CHEBI:58359"/>
        <dbReference type="ChEBI" id="CHEBI:78515"/>
        <dbReference type="ChEBI" id="CHEBI:78516"/>
        <dbReference type="ChEBI" id="CHEBI:456216"/>
    </reaction>
</comment>
<dbReference type="GO" id="GO:0005524">
    <property type="term" value="F:ATP binding"/>
    <property type="evidence" value="ECO:0007669"/>
    <property type="project" value="UniProtKB-KW"/>
</dbReference>
<evidence type="ECO:0000313" key="3">
    <source>
        <dbReference type="Proteomes" id="UP000256763"/>
    </source>
</evidence>
<dbReference type="AlphaFoldDB" id="A0A3E0X1F5"/>
<evidence type="ECO:0000313" key="2">
    <source>
        <dbReference type="EMBL" id="RFA39441.1"/>
    </source>
</evidence>
<dbReference type="OrthoDB" id="9794326at2"/>